<dbReference type="Proteomes" id="UP000182179">
    <property type="component" value="Unassembled WGS sequence"/>
</dbReference>
<evidence type="ECO:0000256" key="1">
    <source>
        <dbReference type="SAM" id="MobiDB-lite"/>
    </source>
</evidence>
<comment type="caution">
    <text evidence="2">The sequence shown here is derived from an EMBL/GenBank/DDBJ whole genome shotgun (WGS) entry which is preliminary data.</text>
</comment>
<dbReference type="RefSeq" id="WP_139213478.1">
    <property type="nucleotide sequence ID" value="NZ_FNTS01000002.1"/>
</dbReference>
<evidence type="ECO:0000313" key="3">
    <source>
        <dbReference type="Proteomes" id="UP000182179"/>
    </source>
</evidence>
<sequence length="1185" mass="127446">MSMTTTALRTSSIPHGHTAEVSDHTTPSPSATSITSISQSSTSAVQAPPTNTLRRLLADQENLRDLAGQLRGIDTRVYGKPVTPEQISYRLNNSTLAPHQDSFYASTRATPQTLATIITDLGFKLPGTADAVSTLATELEQKASLHPLGNFGGGLSWPIPMSRIDQHSLLQFLYSNKTDVPGLPLPHGGSATLGYLLSGSSVTQSDLQDPVKALQKLLDSPKARALGQAMQTHLHGASSDTSIYEHVLTAIHFGLDPQSTVWRFRNKIGDFDLVHPGHWGQSPSTIVESLSRNLVANGKATADTAKLATHLLLALEAPQFLIKDIPKNVTIGSLAWANLSIAAAAIEAERPGTVSNMTFAEVMIHYENNKGRAPAPESAQSAALVDWAVANGVIIKSPGDSYTVQQLNTVRTEFNRRLNAQLSASQALDMEIPTRKDIALAKLKERFGDLGALFEEKVLSTDAYRGTASQTRLAGMHSLLDIAMMDWPDPAPFKSSDPRIPLEALNNDLTFGVQKEFDRQFGGAINEKKAAVKTTVKHMISQLPLEDRKNFEYGKVTFFQEGSHTLGLGFTDKTPGPNKPGLLVKTELNGKSQAYEINLNKGTIERTDLYRAKNQESRQANEVDTTKKFTPSYAAHDLAHERPANESLLNSFNSGRSRSIANAFLEHLELDDPAIKEQARGQTTLDKLQGGPKPLSEFLLNLIPFRSAIVNFQKGNYGEGAFDLTLDIFGFLTAGAATAGKLIKIGSAALSTGAKALRAAKVIGAATVGMLNPLSGLGDIAEGGIKLLGSAGGYLLSKGAEVVNKLKGATGSYDLLKAASKNHGVVATGTYKVAEQTVEGAAVFRESKWYAYDPINNRPYGSAIADFKPATIAGNGEINGNLLNWLTAVVAPNPRTPNLPRAFKDALDNAKVKDISAFNQGYATGKPDNIPGYYTTMKTSELKELAVIAGRSPEEIGTLAKLIQTRQVRESLESSRIFNQEVTSAGGKSTAMPQGFYLSQTDLPSNGECAALANTMALAIQHGSADQLIGNFFKASANALDPKVIAFRKQLNDMHKILSPDFHAGQPFSAMPYNDIIANLRNATTSTTLKISTQNHGLLAGVTINNHQKEWFFFDPNFGLAKFPDQASMERGLELTLNSGKSGGTLDPVAITGGVPEYHVSTFRDGDFLMSVPYQNPFALFNAPL</sequence>
<name>A0A1H4YYB3_9PSED</name>
<dbReference type="CDD" id="cd20495">
    <property type="entry name" value="C58_PaToxP-like"/>
    <property type="match status" value="1"/>
</dbReference>
<reference evidence="2 3" key="1">
    <citation type="submission" date="2016-10" db="EMBL/GenBank/DDBJ databases">
        <authorList>
            <person name="Varghese N."/>
            <person name="Submissions S."/>
        </authorList>
    </citation>
    <scope>NUCLEOTIDE SEQUENCE [LARGE SCALE GENOMIC DNA]</scope>
    <source>
        <strain evidence="2 3">BS2773</strain>
    </source>
</reference>
<feature type="compositionally biased region" description="Low complexity" evidence="1">
    <location>
        <begin position="25"/>
        <end position="44"/>
    </location>
</feature>
<accession>A0A1H4YYB3</accession>
<keyword evidence="3" id="KW-1185">Reference proteome</keyword>
<dbReference type="EMBL" id="FNTS01000002">
    <property type="protein sequence ID" value="SED23066.1"/>
    <property type="molecule type" value="Genomic_DNA"/>
</dbReference>
<evidence type="ECO:0008006" key="4">
    <source>
        <dbReference type="Google" id="ProtNLM"/>
    </source>
</evidence>
<proteinExistence type="predicted"/>
<evidence type="ECO:0000313" key="2">
    <source>
        <dbReference type="EMBL" id="SED23066.1"/>
    </source>
</evidence>
<feature type="compositionally biased region" description="Polar residues" evidence="1">
    <location>
        <begin position="1"/>
        <end position="13"/>
    </location>
</feature>
<organism evidence="2 3">
    <name type="scientific">Pseudomonas costantinii</name>
    <dbReference type="NCBI Taxonomy" id="168469"/>
    <lineage>
        <taxon>Bacteria</taxon>
        <taxon>Pseudomonadati</taxon>
        <taxon>Pseudomonadota</taxon>
        <taxon>Gammaproteobacteria</taxon>
        <taxon>Pseudomonadales</taxon>
        <taxon>Pseudomonadaceae</taxon>
        <taxon>Pseudomonas</taxon>
    </lineage>
</organism>
<protein>
    <recommendedName>
        <fullName evidence="4">Peptidase C58 YopT-type domain-containing protein</fullName>
    </recommendedName>
</protein>
<feature type="region of interest" description="Disordered" evidence="1">
    <location>
        <begin position="1"/>
        <end position="50"/>
    </location>
</feature>
<gene>
    <name evidence="2" type="ORF">SAMN04515675_0341</name>
</gene>